<dbReference type="GO" id="GO:0016853">
    <property type="term" value="F:isomerase activity"/>
    <property type="evidence" value="ECO:0007669"/>
    <property type="project" value="UniProtKB-KW"/>
</dbReference>
<comment type="caution">
    <text evidence="1">The sequence shown here is derived from an EMBL/GenBank/DDBJ whole genome shotgun (WGS) entry which is preliminary data.</text>
</comment>
<dbReference type="EMBL" id="BBRZ01000124">
    <property type="protein sequence ID" value="GAM59100.1"/>
    <property type="molecule type" value="Genomic_DNA"/>
</dbReference>
<sequence length="39" mass="4416">MVHYAETFIIPANVGEYTIRPYGESEGKEIATLKAFVRN</sequence>
<dbReference type="Proteomes" id="UP000031671">
    <property type="component" value="Unassembled WGS sequence"/>
</dbReference>
<reference evidence="1 2" key="1">
    <citation type="submission" date="2015-01" db="EMBL/GenBank/DDBJ databases">
        <title>Vibrio sp. C1 JCM 19231 whole genome shotgun sequence.</title>
        <authorList>
            <person name="Sawabe T."/>
            <person name="Meirelles P."/>
            <person name="Feng G."/>
            <person name="Sayaka M."/>
            <person name="Hattori M."/>
            <person name="Ohkuma M."/>
        </authorList>
    </citation>
    <scope>NUCLEOTIDE SEQUENCE [LARGE SCALE GENOMIC DNA]</scope>
    <source>
        <strain evidence="2">JCM 19231</strain>
    </source>
</reference>
<keyword evidence="2" id="KW-1185">Reference proteome</keyword>
<proteinExistence type="predicted"/>
<reference evidence="1 2" key="2">
    <citation type="submission" date="2015-01" db="EMBL/GenBank/DDBJ databases">
        <authorList>
            <consortium name="NBRP consortium"/>
            <person name="Sawabe T."/>
            <person name="Meirelles P."/>
            <person name="Feng G."/>
            <person name="Sayaka M."/>
            <person name="Hattori M."/>
            <person name="Ohkuma M."/>
        </authorList>
    </citation>
    <scope>NUCLEOTIDE SEQUENCE [LARGE SCALE GENOMIC DNA]</scope>
    <source>
        <strain evidence="2">JCM 19231</strain>
    </source>
</reference>
<evidence type="ECO:0000313" key="2">
    <source>
        <dbReference type="Proteomes" id="UP000031671"/>
    </source>
</evidence>
<name>A0A0B8NX18_9VIBR</name>
<keyword evidence="1" id="KW-0413">Isomerase</keyword>
<dbReference type="AlphaFoldDB" id="A0A0B8NX18"/>
<gene>
    <name evidence="1" type="ORF">JCM19231_1582</name>
</gene>
<evidence type="ECO:0000313" key="1">
    <source>
        <dbReference type="EMBL" id="GAM59100.1"/>
    </source>
</evidence>
<protein>
    <submittedName>
        <fullName evidence="1">Mannose-6-phosphate isomerase, class I</fullName>
    </submittedName>
</protein>
<accession>A0A0B8NX18</accession>
<organism evidence="1 2">
    <name type="scientific">Vibrio ishigakensis</name>
    <dbReference type="NCBI Taxonomy" id="1481914"/>
    <lineage>
        <taxon>Bacteria</taxon>
        <taxon>Pseudomonadati</taxon>
        <taxon>Pseudomonadota</taxon>
        <taxon>Gammaproteobacteria</taxon>
        <taxon>Vibrionales</taxon>
        <taxon>Vibrionaceae</taxon>
        <taxon>Vibrio</taxon>
    </lineage>
</organism>